<feature type="signal peptide" evidence="2">
    <location>
        <begin position="1"/>
        <end position="17"/>
    </location>
</feature>
<evidence type="ECO:0000313" key="3">
    <source>
        <dbReference type="EMBL" id="PMD38643.1"/>
    </source>
</evidence>
<proteinExistence type="predicted"/>
<organism evidence="3 4">
    <name type="scientific">Hyaloscypha variabilis (strain UAMH 11265 / GT02V1 / F)</name>
    <name type="common">Meliniomyces variabilis</name>
    <dbReference type="NCBI Taxonomy" id="1149755"/>
    <lineage>
        <taxon>Eukaryota</taxon>
        <taxon>Fungi</taxon>
        <taxon>Dikarya</taxon>
        <taxon>Ascomycota</taxon>
        <taxon>Pezizomycotina</taxon>
        <taxon>Leotiomycetes</taxon>
        <taxon>Helotiales</taxon>
        <taxon>Hyaloscyphaceae</taxon>
        <taxon>Hyaloscypha</taxon>
        <taxon>Hyaloscypha variabilis</taxon>
    </lineage>
</organism>
<accession>A0A2J6RJD9</accession>
<protein>
    <submittedName>
        <fullName evidence="3">Cupredoxin</fullName>
    </submittedName>
</protein>
<reference evidence="3 4" key="1">
    <citation type="submission" date="2016-04" db="EMBL/GenBank/DDBJ databases">
        <title>A degradative enzymes factory behind the ericoid mycorrhizal symbiosis.</title>
        <authorList>
            <consortium name="DOE Joint Genome Institute"/>
            <person name="Martino E."/>
            <person name="Morin E."/>
            <person name="Grelet G."/>
            <person name="Kuo A."/>
            <person name="Kohler A."/>
            <person name="Daghino S."/>
            <person name="Barry K."/>
            <person name="Choi C."/>
            <person name="Cichocki N."/>
            <person name="Clum A."/>
            <person name="Copeland A."/>
            <person name="Hainaut M."/>
            <person name="Haridas S."/>
            <person name="Labutti K."/>
            <person name="Lindquist E."/>
            <person name="Lipzen A."/>
            <person name="Khouja H.-R."/>
            <person name="Murat C."/>
            <person name="Ohm R."/>
            <person name="Olson A."/>
            <person name="Spatafora J."/>
            <person name="Veneault-Fourrey C."/>
            <person name="Henrissat B."/>
            <person name="Grigoriev I."/>
            <person name="Martin F."/>
            <person name="Perotto S."/>
        </authorList>
    </citation>
    <scope>NUCLEOTIDE SEQUENCE [LARGE SCALE GENOMIC DNA]</scope>
    <source>
        <strain evidence="3 4">F</strain>
    </source>
</reference>
<evidence type="ECO:0000256" key="2">
    <source>
        <dbReference type="SAM" id="SignalP"/>
    </source>
</evidence>
<evidence type="ECO:0000256" key="1">
    <source>
        <dbReference type="SAM" id="MobiDB-lite"/>
    </source>
</evidence>
<dbReference type="OrthoDB" id="5415867at2759"/>
<dbReference type="InterPro" id="IPR052953">
    <property type="entry name" value="Ser-rich/MCO-related"/>
</dbReference>
<dbReference type="PANTHER" id="PTHR34883">
    <property type="entry name" value="SERINE-RICH PROTEIN, PUTATIVE-RELATED-RELATED"/>
    <property type="match status" value="1"/>
</dbReference>
<dbReference type="CDD" id="cd00920">
    <property type="entry name" value="Cupredoxin"/>
    <property type="match status" value="1"/>
</dbReference>
<dbReference type="SUPFAM" id="SSF49503">
    <property type="entry name" value="Cupredoxins"/>
    <property type="match status" value="1"/>
</dbReference>
<feature type="compositionally biased region" description="Low complexity" evidence="1">
    <location>
        <begin position="182"/>
        <end position="200"/>
    </location>
</feature>
<sequence>MYATLPLLLAAASLALAQYDYGSGSAATTTASAAASAASSSGSNHIVKVSNAAGDLSFTPNNITAAVGDTVEFHFYGPTHSVAQSTFAAPCAPANANAFFSGEITTTGTTANTEIFTYNVNSTSAIWIYCAYASHCENGMAAVINAPADGSKTLAMYQAAAAKVSGTTAPATVQGLVKGTLSTSTSSTSTSTSSSASASATKNAGVEARGGVKWAALGFTGVVAAVFGSLIV</sequence>
<dbReference type="AlphaFoldDB" id="A0A2J6RJD9"/>
<dbReference type="PANTHER" id="PTHR34883:SF15">
    <property type="entry name" value="EXTRACELLULAR SERINE-RICH PROTEIN"/>
    <property type="match status" value="1"/>
</dbReference>
<dbReference type="STRING" id="1149755.A0A2J6RJD9"/>
<feature type="region of interest" description="Disordered" evidence="1">
    <location>
        <begin position="181"/>
        <end position="200"/>
    </location>
</feature>
<dbReference type="InterPro" id="IPR008972">
    <property type="entry name" value="Cupredoxin"/>
</dbReference>
<keyword evidence="2" id="KW-0732">Signal</keyword>
<dbReference type="EMBL" id="KZ613947">
    <property type="protein sequence ID" value="PMD38643.1"/>
    <property type="molecule type" value="Genomic_DNA"/>
</dbReference>
<feature type="chain" id="PRO_5014410347" evidence="2">
    <location>
        <begin position="18"/>
        <end position="232"/>
    </location>
</feature>
<dbReference type="Proteomes" id="UP000235786">
    <property type="component" value="Unassembled WGS sequence"/>
</dbReference>
<dbReference type="Gene3D" id="2.60.40.420">
    <property type="entry name" value="Cupredoxins - blue copper proteins"/>
    <property type="match status" value="1"/>
</dbReference>
<gene>
    <name evidence="3" type="ORF">L207DRAFT_567043</name>
</gene>
<name>A0A2J6RJD9_HYAVF</name>
<evidence type="ECO:0000313" key="4">
    <source>
        <dbReference type="Proteomes" id="UP000235786"/>
    </source>
</evidence>
<keyword evidence="4" id="KW-1185">Reference proteome</keyword>